<dbReference type="EMBL" id="JACCJB010000017">
    <property type="protein sequence ID" value="KAF6220315.1"/>
    <property type="molecule type" value="Genomic_DNA"/>
</dbReference>
<dbReference type="AlphaFoldDB" id="A0A8H6CBD8"/>
<dbReference type="GO" id="GO:0022857">
    <property type="term" value="F:transmembrane transporter activity"/>
    <property type="evidence" value="ECO:0007669"/>
    <property type="project" value="InterPro"/>
</dbReference>
<feature type="transmembrane region" description="Helical" evidence="7">
    <location>
        <begin position="455"/>
        <end position="474"/>
    </location>
</feature>
<dbReference type="Pfam" id="PF13520">
    <property type="entry name" value="AA_permease_2"/>
    <property type="match status" value="1"/>
</dbReference>
<dbReference type="GeneID" id="59331858"/>
<evidence type="ECO:0000313" key="9">
    <source>
        <dbReference type="Proteomes" id="UP000593566"/>
    </source>
</evidence>
<keyword evidence="4 7" id="KW-1133">Transmembrane helix</keyword>
<comment type="caution">
    <text evidence="8">The sequence shown here is derived from an EMBL/GenBank/DDBJ whole genome shotgun (WGS) entry which is preliminary data.</text>
</comment>
<dbReference type="PANTHER" id="PTHR45649">
    <property type="entry name" value="AMINO-ACID PERMEASE BAT1"/>
    <property type="match status" value="1"/>
</dbReference>
<organism evidence="8 9">
    <name type="scientific">Letharia lupina</name>
    <dbReference type="NCBI Taxonomy" id="560253"/>
    <lineage>
        <taxon>Eukaryota</taxon>
        <taxon>Fungi</taxon>
        <taxon>Dikarya</taxon>
        <taxon>Ascomycota</taxon>
        <taxon>Pezizomycotina</taxon>
        <taxon>Lecanoromycetes</taxon>
        <taxon>OSLEUM clade</taxon>
        <taxon>Lecanoromycetidae</taxon>
        <taxon>Lecanorales</taxon>
        <taxon>Lecanorineae</taxon>
        <taxon>Parmeliaceae</taxon>
        <taxon>Letharia</taxon>
    </lineage>
</organism>
<dbReference type="Gene3D" id="1.20.1740.10">
    <property type="entry name" value="Amino acid/polyamine transporter I"/>
    <property type="match status" value="1"/>
</dbReference>
<dbReference type="GO" id="GO:0016020">
    <property type="term" value="C:membrane"/>
    <property type="evidence" value="ECO:0007669"/>
    <property type="project" value="UniProtKB-SubCell"/>
</dbReference>
<evidence type="ECO:0008006" key="10">
    <source>
        <dbReference type="Google" id="ProtNLM"/>
    </source>
</evidence>
<keyword evidence="5 7" id="KW-0472">Membrane</keyword>
<evidence type="ECO:0000313" key="8">
    <source>
        <dbReference type="EMBL" id="KAF6220315.1"/>
    </source>
</evidence>
<feature type="compositionally biased region" description="Basic and acidic residues" evidence="6">
    <location>
        <begin position="1"/>
        <end position="20"/>
    </location>
</feature>
<reference evidence="8 9" key="1">
    <citation type="journal article" date="2020" name="Genomics">
        <title>Complete, high-quality genomes from long-read metagenomic sequencing of two wolf lichen thalli reveals enigmatic genome architecture.</title>
        <authorList>
            <person name="McKenzie S.K."/>
            <person name="Walston R.F."/>
            <person name="Allen J.L."/>
        </authorList>
    </citation>
    <scope>NUCLEOTIDE SEQUENCE [LARGE SCALE GENOMIC DNA]</scope>
    <source>
        <strain evidence="8">WasteWater1</strain>
    </source>
</reference>
<feature type="transmembrane region" description="Helical" evidence="7">
    <location>
        <begin position="49"/>
        <end position="66"/>
    </location>
</feature>
<feature type="transmembrane region" description="Helical" evidence="7">
    <location>
        <begin position="204"/>
        <end position="225"/>
    </location>
</feature>
<feature type="transmembrane region" description="Helical" evidence="7">
    <location>
        <begin position="281"/>
        <end position="307"/>
    </location>
</feature>
<sequence>MKLIDGRHPADEDPMEKGPYHSDIQPITKEERHTQVLGRLGKQSVLERRFGFLSILGFTCTILVTWDGSLLLFTTGLTNGGSAGLVYGYLLVWIGTIAVFTTMAELAFMAPTAGGQYHWVCMLAPPSCRKFLSYIMGWLVICGWQAILAGGGYLGGTMIVALIQLNHDDYVPELWHGTLLFWAIIVVAVFTNTVTSSILLKIEIFILAVHVVGFFAVLIPVVHLAPDKVSAHDVFTQFSNGGAWPSQRLSFFICLIGNVYAMFGCDSAVHMAEEIKNAEVVVPVSMLTTTVLNGALGFAIVIAVLFLTTDITAALASPTGVLDYPFMQIFYDATGSKAGASVPIAIMIIMDVAGTIALVATASRLVWAFARDRGLPGWRSVSKSLLLWRRCTGAIRKATDVANDTGEANQLVWGPFRLPGIFGIIVNAWAVVFGSIIFFFSFWPVAKPVTAARMNFRVLMTGSVVLFAVLYYVLWARKTYKGLIVEVTPFSTVE</sequence>
<accession>A0A8H6CBD8</accession>
<keyword evidence="2" id="KW-0813">Transport</keyword>
<dbReference type="PANTHER" id="PTHR45649:SF1">
    <property type="entry name" value="TRANSPORTER, PUTATIVE (EUROFUNG)-RELATED"/>
    <property type="match status" value="1"/>
</dbReference>
<keyword evidence="9" id="KW-1185">Reference proteome</keyword>
<dbReference type="Proteomes" id="UP000593566">
    <property type="component" value="Unassembled WGS sequence"/>
</dbReference>
<feature type="transmembrane region" description="Helical" evidence="7">
    <location>
        <begin position="131"/>
        <end position="154"/>
    </location>
</feature>
<gene>
    <name evidence="8" type="ORF">HO133_003447</name>
</gene>
<proteinExistence type="predicted"/>
<keyword evidence="3 7" id="KW-0812">Transmembrane</keyword>
<feature type="transmembrane region" description="Helical" evidence="7">
    <location>
        <begin position="86"/>
        <end position="110"/>
    </location>
</feature>
<evidence type="ECO:0000256" key="7">
    <source>
        <dbReference type="SAM" id="Phobius"/>
    </source>
</evidence>
<dbReference type="InterPro" id="IPR002293">
    <property type="entry name" value="AA/rel_permease1"/>
</dbReference>
<evidence type="ECO:0000256" key="2">
    <source>
        <dbReference type="ARBA" id="ARBA00022448"/>
    </source>
</evidence>
<evidence type="ECO:0000256" key="5">
    <source>
        <dbReference type="ARBA" id="ARBA00023136"/>
    </source>
</evidence>
<dbReference type="RefSeq" id="XP_037149750.1">
    <property type="nucleotide sequence ID" value="XM_037294369.1"/>
</dbReference>
<evidence type="ECO:0000256" key="4">
    <source>
        <dbReference type="ARBA" id="ARBA00022989"/>
    </source>
</evidence>
<feature type="transmembrane region" description="Helical" evidence="7">
    <location>
        <begin position="174"/>
        <end position="192"/>
    </location>
</feature>
<protein>
    <recommendedName>
        <fullName evidence="10">Amino acid transporter</fullName>
    </recommendedName>
</protein>
<evidence type="ECO:0000256" key="1">
    <source>
        <dbReference type="ARBA" id="ARBA00004141"/>
    </source>
</evidence>
<evidence type="ECO:0000256" key="3">
    <source>
        <dbReference type="ARBA" id="ARBA00022692"/>
    </source>
</evidence>
<comment type="subcellular location">
    <subcellularLocation>
        <location evidence="1">Membrane</location>
        <topology evidence="1">Multi-pass membrane protein</topology>
    </subcellularLocation>
</comment>
<feature type="transmembrane region" description="Helical" evidence="7">
    <location>
        <begin position="344"/>
        <end position="370"/>
    </location>
</feature>
<feature type="region of interest" description="Disordered" evidence="6">
    <location>
        <begin position="1"/>
        <end position="22"/>
    </location>
</feature>
<evidence type="ECO:0000256" key="6">
    <source>
        <dbReference type="SAM" id="MobiDB-lite"/>
    </source>
</evidence>
<feature type="transmembrane region" description="Helical" evidence="7">
    <location>
        <begin position="421"/>
        <end position="443"/>
    </location>
</feature>
<name>A0A8H6CBD8_9LECA</name>
<feature type="transmembrane region" description="Helical" evidence="7">
    <location>
        <begin position="249"/>
        <end position="269"/>
    </location>
</feature>